<evidence type="ECO:0000313" key="3">
    <source>
        <dbReference type="EMBL" id="RDU71680.1"/>
    </source>
</evidence>
<evidence type="ECO:0000256" key="1">
    <source>
        <dbReference type="ARBA" id="ARBA00007689"/>
    </source>
</evidence>
<dbReference type="Proteomes" id="UP000256424">
    <property type="component" value="Unassembled WGS sequence"/>
</dbReference>
<keyword evidence="3" id="KW-0378">Hydrolase</keyword>
<reference evidence="3 4" key="1">
    <citation type="submission" date="2018-04" db="EMBL/GenBank/DDBJ databases">
        <title>Novel Campyloabacter and Helicobacter Species and Strains.</title>
        <authorList>
            <person name="Mannion A.J."/>
            <person name="Shen Z."/>
            <person name="Fox J.G."/>
        </authorList>
    </citation>
    <scope>NUCLEOTIDE SEQUENCE [LARGE SCALE GENOMIC DNA]</scope>
    <source>
        <strain evidence="3 4">MIT 97-5075</strain>
    </source>
</reference>
<dbReference type="RefSeq" id="WP_104763463.1">
    <property type="nucleotide sequence ID" value="NZ_FZPM01000023.1"/>
</dbReference>
<dbReference type="EMBL" id="NXLW01000010">
    <property type="protein sequence ID" value="RDU71680.1"/>
    <property type="molecule type" value="Genomic_DNA"/>
</dbReference>
<keyword evidence="4" id="KW-1185">Reference proteome</keyword>
<evidence type="ECO:0000259" key="2">
    <source>
        <dbReference type="Pfam" id="PF03795"/>
    </source>
</evidence>
<name>A0A3D8J354_9HELI</name>
<sequence length="98" mass="11354">MKLFVCIVHYTKPLEKVEEILPLHRAYLQECYNKGFLLASGPRNPRTGGIIIGKFKDKQEAILFSKNDPFCQKDTAEYEIIEFEAVLHSKHLNEFLAQ</sequence>
<feature type="domain" description="YCII-related" evidence="2">
    <location>
        <begin position="4"/>
        <end position="83"/>
    </location>
</feature>
<dbReference type="GO" id="GO:0016787">
    <property type="term" value="F:hydrolase activity"/>
    <property type="evidence" value="ECO:0007669"/>
    <property type="project" value="UniProtKB-KW"/>
</dbReference>
<protein>
    <submittedName>
        <fullName evidence="3">GTP cyclohydrolase</fullName>
    </submittedName>
</protein>
<organism evidence="3 4">
    <name type="scientific">Helicobacter aurati</name>
    <dbReference type="NCBI Taxonomy" id="137778"/>
    <lineage>
        <taxon>Bacteria</taxon>
        <taxon>Pseudomonadati</taxon>
        <taxon>Campylobacterota</taxon>
        <taxon>Epsilonproteobacteria</taxon>
        <taxon>Campylobacterales</taxon>
        <taxon>Helicobacteraceae</taxon>
        <taxon>Helicobacter</taxon>
    </lineage>
</organism>
<proteinExistence type="inferred from homology"/>
<gene>
    <name evidence="3" type="ORF">CQA66_06100</name>
</gene>
<dbReference type="PANTHER" id="PTHR37828">
    <property type="entry name" value="GSR2449 PROTEIN"/>
    <property type="match status" value="1"/>
</dbReference>
<dbReference type="Gene3D" id="3.30.70.1060">
    <property type="entry name" value="Dimeric alpha+beta barrel"/>
    <property type="match status" value="1"/>
</dbReference>
<comment type="caution">
    <text evidence="3">The sequence shown here is derived from an EMBL/GenBank/DDBJ whole genome shotgun (WGS) entry which is preliminary data.</text>
</comment>
<dbReference type="PANTHER" id="PTHR37828:SF1">
    <property type="entry name" value="YCII-RELATED DOMAIN-CONTAINING PROTEIN"/>
    <property type="match status" value="1"/>
</dbReference>
<dbReference type="AlphaFoldDB" id="A0A3D8J354"/>
<evidence type="ECO:0000313" key="4">
    <source>
        <dbReference type="Proteomes" id="UP000256424"/>
    </source>
</evidence>
<dbReference type="InterPro" id="IPR011008">
    <property type="entry name" value="Dimeric_a/b-barrel"/>
</dbReference>
<comment type="similarity">
    <text evidence="1">Belongs to the YciI family.</text>
</comment>
<dbReference type="Pfam" id="PF03795">
    <property type="entry name" value="YCII"/>
    <property type="match status" value="1"/>
</dbReference>
<dbReference type="OrthoDB" id="9814407at2"/>
<accession>A0A3D8J354</accession>
<dbReference type="SUPFAM" id="SSF54909">
    <property type="entry name" value="Dimeric alpha+beta barrel"/>
    <property type="match status" value="1"/>
</dbReference>
<dbReference type="InterPro" id="IPR005545">
    <property type="entry name" value="YCII"/>
</dbReference>